<evidence type="ECO:0000313" key="8">
    <source>
        <dbReference type="EMBL" id="AEG32414.1"/>
    </source>
</evidence>
<dbReference type="AlphaFoldDB" id="F6DBL2"/>
<evidence type="ECO:0000256" key="5">
    <source>
        <dbReference type="ARBA" id="ARBA00023284"/>
    </source>
</evidence>
<dbReference type="PROSITE" id="PS51318">
    <property type="entry name" value="TAT"/>
    <property type="match status" value="1"/>
</dbReference>
<gene>
    <name evidence="8" type="ordered locus">Thicy_1657</name>
</gene>
<evidence type="ECO:0000259" key="7">
    <source>
        <dbReference type="Pfam" id="PF01323"/>
    </source>
</evidence>
<dbReference type="STRING" id="717773.Thicy_1657"/>
<evidence type="ECO:0000256" key="4">
    <source>
        <dbReference type="ARBA" id="ARBA00023157"/>
    </source>
</evidence>
<comment type="similarity">
    <text evidence="1">Belongs to the thioredoxin family. DsbA subfamily.</text>
</comment>
<organism evidence="8 9">
    <name type="scientific">Thiomicrospira cyclica (strain DSM 14477 / JCM 11371 / ALM1)</name>
    <name type="common">Thioalkalimicrobium cyclicum</name>
    <dbReference type="NCBI Taxonomy" id="717773"/>
    <lineage>
        <taxon>Bacteria</taxon>
        <taxon>Pseudomonadati</taxon>
        <taxon>Pseudomonadota</taxon>
        <taxon>Gammaproteobacteria</taxon>
        <taxon>Thiotrichales</taxon>
        <taxon>Piscirickettsiaceae</taxon>
        <taxon>Thiomicrospira</taxon>
    </lineage>
</organism>
<name>F6DBL2_THICA</name>
<dbReference type="InterPro" id="IPR001853">
    <property type="entry name" value="DSBA-like_thioredoxin_dom"/>
</dbReference>
<keyword evidence="4" id="KW-1015">Disulfide bond</keyword>
<keyword evidence="9" id="KW-1185">Reference proteome</keyword>
<dbReference type="InterPro" id="IPR023205">
    <property type="entry name" value="DsbA/DsbL"/>
</dbReference>
<dbReference type="GO" id="GO:0016491">
    <property type="term" value="F:oxidoreductase activity"/>
    <property type="evidence" value="ECO:0007669"/>
    <property type="project" value="InterPro"/>
</dbReference>
<proteinExistence type="inferred from homology"/>
<dbReference type="EMBL" id="CP002776">
    <property type="protein sequence ID" value="AEG32414.1"/>
    <property type="molecule type" value="Genomic_DNA"/>
</dbReference>
<evidence type="ECO:0000313" key="9">
    <source>
        <dbReference type="Proteomes" id="UP000009232"/>
    </source>
</evidence>
<feature type="domain" description="DSBA-like thioredoxin" evidence="7">
    <location>
        <begin position="55"/>
        <end position="194"/>
    </location>
</feature>
<dbReference type="InterPro" id="IPR017937">
    <property type="entry name" value="Thioredoxin_CS"/>
</dbReference>
<keyword evidence="5" id="KW-0676">Redox-active center</keyword>
<evidence type="ECO:0000256" key="3">
    <source>
        <dbReference type="ARBA" id="ARBA00022729"/>
    </source>
</evidence>
<sequence length="214" mass="24428">MKQTKLTRRQAVRLTGAGLLSGLAFSKPALARLSPGIDYREVREIQSITPHSKQVTEVFFYGCPHCYNLQESLYNWLETKPNHVNFERMPAVLNNQSWIFMARVYYAADDLDISEQSNRTFFDALHRDRLPLTSLGTIAEFHSQFGVTSEQFIQSFNSFKVDQAVRRAQRRTQAYGIDGVPSLIINGRYLTDLTLSGGHQPLWQNVNTLLNLEA</sequence>
<dbReference type="RefSeq" id="WP_013836183.1">
    <property type="nucleotide sequence ID" value="NC_015581.1"/>
</dbReference>
<dbReference type="KEGG" id="tcy:Thicy_1657"/>
<dbReference type="Gene3D" id="3.40.30.10">
    <property type="entry name" value="Glutaredoxin"/>
    <property type="match status" value="1"/>
</dbReference>
<dbReference type="InterPro" id="IPR050824">
    <property type="entry name" value="Thiol_disulfide_DsbA"/>
</dbReference>
<dbReference type="PANTHER" id="PTHR35891">
    <property type="entry name" value="THIOL:DISULFIDE INTERCHANGE PROTEIN DSBA"/>
    <property type="match status" value="1"/>
</dbReference>
<keyword evidence="3 6" id="KW-0732">Signal</keyword>
<evidence type="ECO:0000256" key="6">
    <source>
        <dbReference type="SAM" id="SignalP"/>
    </source>
</evidence>
<dbReference type="PANTHER" id="PTHR35891:SF2">
    <property type="entry name" value="THIOL:DISULFIDE INTERCHANGE PROTEIN DSBA"/>
    <property type="match status" value="1"/>
</dbReference>
<dbReference type="Proteomes" id="UP000009232">
    <property type="component" value="Chromosome"/>
</dbReference>
<dbReference type="CDD" id="cd03019">
    <property type="entry name" value="DsbA_DsbA"/>
    <property type="match status" value="1"/>
</dbReference>
<evidence type="ECO:0000256" key="2">
    <source>
        <dbReference type="ARBA" id="ARBA00013831"/>
    </source>
</evidence>
<dbReference type="eggNOG" id="COG1651">
    <property type="taxonomic scope" value="Bacteria"/>
</dbReference>
<protein>
    <recommendedName>
        <fullName evidence="2">Thiol:disulfide interchange protein DsbA</fullName>
    </recommendedName>
</protein>
<dbReference type="SUPFAM" id="SSF52833">
    <property type="entry name" value="Thioredoxin-like"/>
    <property type="match status" value="1"/>
</dbReference>
<accession>F6DBL2</accession>
<dbReference type="InterPro" id="IPR036249">
    <property type="entry name" value="Thioredoxin-like_sf"/>
</dbReference>
<reference evidence="8 9" key="1">
    <citation type="submission" date="2011-05" db="EMBL/GenBank/DDBJ databases">
        <title>Complete sequence of Thioalkalimicrobium cyclicum ALM1.</title>
        <authorList>
            <consortium name="US DOE Joint Genome Institute"/>
            <person name="Lucas S."/>
            <person name="Han J."/>
            <person name="Lapidus A."/>
            <person name="Cheng J.-F."/>
            <person name="Goodwin L."/>
            <person name="Pitluck S."/>
            <person name="Peters L."/>
            <person name="Mikhailova N."/>
            <person name="Davenport K."/>
            <person name="Han C."/>
            <person name="Tapia R."/>
            <person name="Land M."/>
            <person name="Hauser L."/>
            <person name="Kyrpides N."/>
            <person name="Ivanova N."/>
            <person name="Pagani I."/>
            <person name="Kappler U."/>
            <person name="Woyke T."/>
        </authorList>
    </citation>
    <scope>NUCLEOTIDE SEQUENCE [LARGE SCALE GENOMIC DNA]</scope>
    <source>
        <strain evidence="9">DSM 14477 / JCM 11371 / ALM1</strain>
    </source>
</reference>
<dbReference type="OrthoDB" id="9784896at2"/>
<dbReference type="PROSITE" id="PS00194">
    <property type="entry name" value="THIOREDOXIN_1"/>
    <property type="match status" value="1"/>
</dbReference>
<evidence type="ECO:0000256" key="1">
    <source>
        <dbReference type="ARBA" id="ARBA00005791"/>
    </source>
</evidence>
<feature type="signal peptide" evidence="6">
    <location>
        <begin position="1"/>
        <end position="31"/>
    </location>
</feature>
<feature type="chain" id="PRO_5003333061" description="Thiol:disulfide interchange protein DsbA" evidence="6">
    <location>
        <begin position="32"/>
        <end position="214"/>
    </location>
</feature>
<dbReference type="Pfam" id="PF01323">
    <property type="entry name" value="DSBA"/>
    <property type="match status" value="1"/>
</dbReference>
<dbReference type="InterPro" id="IPR006311">
    <property type="entry name" value="TAT_signal"/>
</dbReference>
<dbReference type="HOGENOM" id="CLU_088255_1_0_6"/>